<organism evidence="1 2">
    <name type="scientific">Pisum sativum</name>
    <name type="common">Garden pea</name>
    <name type="synonym">Lathyrus oleraceus</name>
    <dbReference type="NCBI Taxonomy" id="3888"/>
    <lineage>
        <taxon>Eukaryota</taxon>
        <taxon>Viridiplantae</taxon>
        <taxon>Streptophyta</taxon>
        <taxon>Embryophyta</taxon>
        <taxon>Tracheophyta</taxon>
        <taxon>Spermatophyta</taxon>
        <taxon>Magnoliopsida</taxon>
        <taxon>eudicotyledons</taxon>
        <taxon>Gunneridae</taxon>
        <taxon>Pentapetalae</taxon>
        <taxon>rosids</taxon>
        <taxon>fabids</taxon>
        <taxon>Fabales</taxon>
        <taxon>Fabaceae</taxon>
        <taxon>Papilionoideae</taxon>
        <taxon>50 kb inversion clade</taxon>
        <taxon>NPAAA clade</taxon>
        <taxon>Hologalegina</taxon>
        <taxon>IRL clade</taxon>
        <taxon>Fabeae</taxon>
        <taxon>Lathyrus</taxon>
    </lineage>
</organism>
<evidence type="ECO:0008006" key="3">
    <source>
        <dbReference type="Google" id="ProtNLM"/>
    </source>
</evidence>
<accession>A0A9D4W9L7</accession>
<protein>
    <recommendedName>
        <fullName evidence="3">Retrotransposon gag domain-containing protein</fullName>
    </recommendedName>
</protein>
<proteinExistence type="predicted"/>
<comment type="caution">
    <text evidence="1">The sequence shown here is derived from an EMBL/GenBank/DDBJ whole genome shotgun (WGS) entry which is preliminary data.</text>
</comment>
<dbReference type="PANTHER" id="PTHR33223:SF11">
    <property type="entry name" value="ELEMENT PROTEIN, PUTATIVE-RELATED"/>
    <property type="match status" value="1"/>
</dbReference>
<evidence type="ECO:0000313" key="1">
    <source>
        <dbReference type="EMBL" id="KAI5398728.1"/>
    </source>
</evidence>
<evidence type="ECO:0000313" key="2">
    <source>
        <dbReference type="Proteomes" id="UP001058974"/>
    </source>
</evidence>
<gene>
    <name evidence="1" type="ORF">KIW84_064198</name>
</gene>
<dbReference type="AlphaFoldDB" id="A0A9D4W9L7"/>
<reference evidence="1 2" key="1">
    <citation type="journal article" date="2022" name="Nat. Genet.">
        <title>Improved pea reference genome and pan-genome highlight genomic features and evolutionary characteristics.</title>
        <authorList>
            <person name="Yang T."/>
            <person name="Liu R."/>
            <person name="Luo Y."/>
            <person name="Hu S."/>
            <person name="Wang D."/>
            <person name="Wang C."/>
            <person name="Pandey M.K."/>
            <person name="Ge S."/>
            <person name="Xu Q."/>
            <person name="Li N."/>
            <person name="Li G."/>
            <person name="Huang Y."/>
            <person name="Saxena R.K."/>
            <person name="Ji Y."/>
            <person name="Li M."/>
            <person name="Yan X."/>
            <person name="He Y."/>
            <person name="Liu Y."/>
            <person name="Wang X."/>
            <person name="Xiang C."/>
            <person name="Varshney R.K."/>
            <person name="Ding H."/>
            <person name="Gao S."/>
            <person name="Zong X."/>
        </authorList>
    </citation>
    <scope>NUCLEOTIDE SEQUENCE [LARGE SCALE GENOMIC DNA]</scope>
    <source>
        <strain evidence="1 2">cv. Zhongwan 6</strain>
    </source>
</reference>
<sequence>MMFQMLQAIGKYSGSANDDPHIHLRQFLKVASNFKIPSISEGAFRLRKRDDESLYDAWERFKYLLRKRSHQGIQICIQLETFYNGLVPLSRNMLDASSGGTLLSNSYEEGYKLIESITANTYKWSVSRVVPTPSQKKPIGVHEVTKTTSLAAQIAQLN</sequence>
<keyword evidence="2" id="KW-1185">Reference proteome</keyword>
<dbReference type="Proteomes" id="UP001058974">
    <property type="component" value="Chromosome 6"/>
</dbReference>
<dbReference type="PANTHER" id="PTHR33223">
    <property type="entry name" value="CCHC-TYPE DOMAIN-CONTAINING PROTEIN"/>
    <property type="match status" value="1"/>
</dbReference>
<dbReference type="EMBL" id="JAMSHJ010000006">
    <property type="protein sequence ID" value="KAI5398728.1"/>
    <property type="molecule type" value="Genomic_DNA"/>
</dbReference>
<dbReference type="Gramene" id="Psat06G0419800-T1">
    <property type="protein sequence ID" value="KAI5398728.1"/>
    <property type="gene ID" value="KIW84_064198"/>
</dbReference>
<name>A0A9D4W9L7_PEA</name>